<evidence type="ECO:0000256" key="1">
    <source>
        <dbReference type="ARBA" id="ARBA00001966"/>
    </source>
</evidence>
<comment type="cofactor">
    <cofactor evidence="1">
        <name>[4Fe-4S] cluster</name>
        <dbReference type="ChEBI" id="CHEBI:49883"/>
    </cofactor>
</comment>
<dbReference type="NCBIfam" id="TIGR00539">
    <property type="entry name" value="hemN_rel"/>
    <property type="match status" value="1"/>
</dbReference>
<dbReference type="InterPro" id="IPR004559">
    <property type="entry name" value="HemW-like"/>
</dbReference>
<dbReference type="InterPro" id="IPR058240">
    <property type="entry name" value="rSAM_sf"/>
</dbReference>
<proteinExistence type="inferred from homology"/>
<dbReference type="OrthoDB" id="9808022at2"/>
<dbReference type="CDD" id="cd01335">
    <property type="entry name" value="Radical_SAM"/>
    <property type="match status" value="1"/>
</dbReference>
<dbReference type="InterPro" id="IPR006638">
    <property type="entry name" value="Elp3/MiaA/NifB-like_rSAM"/>
</dbReference>
<dbReference type="GO" id="GO:0005737">
    <property type="term" value="C:cytoplasm"/>
    <property type="evidence" value="ECO:0007669"/>
    <property type="project" value="UniProtKB-SubCell"/>
</dbReference>
<dbReference type="SFLD" id="SFLDS00029">
    <property type="entry name" value="Radical_SAM"/>
    <property type="match status" value="1"/>
</dbReference>
<dbReference type="PROSITE" id="PS51918">
    <property type="entry name" value="RADICAL_SAM"/>
    <property type="match status" value="1"/>
</dbReference>
<dbReference type="SFLD" id="SFLDG01065">
    <property type="entry name" value="anaerobic_coproporphyrinogen-I"/>
    <property type="match status" value="1"/>
</dbReference>
<keyword evidence="5 10" id="KW-0949">S-adenosyl-L-methionine</keyword>
<evidence type="ECO:0000256" key="5">
    <source>
        <dbReference type="ARBA" id="ARBA00022691"/>
    </source>
</evidence>
<evidence type="ECO:0000256" key="8">
    <source>
        <dbReference type="ARBA" id="ARBA00023014"/>
    </source>
</evidence>
<protein>
    <recommendedName>
        <fullName evidence="3 10">Heme chaperone HemW</fullName>
    </recommendedName>
</protein>
<evidence type="ECO:0000256" key="10">
    <source>
        <dbReference type="RuleBase" id="RU364116"/>
    </source>
</evidence>
<dbReference type="AlphaFoldDB" id="A0A128EE19"/>
<evidence type="ECO:0000259" key="11">
    <source>
        <dbReference type="PROSITE" id="PS51918"/>
    </source>
</evidence>
<keyword evidence="7 10" id="KW-0408">Iron</keyword>
<keyword evidence="10" id="KW-0004">4Fe-4S</keyword>
<dbReference type="SFLD" id="SFLDF00562">
    <property type="entry name" value="HemN-like__clustered_with_heat"/>
    <property type="match status" value="1"/>
</dbReference>
<dbReference type="SMART" id="SM00729">
    <property type="entry name" value="Elp3"/>
    <property type="match status" value="1"/>
</dbReference>
<dbReference type="GO" id="GO:0051539">
    <property type="term" value="F:4 iron, 4 sulfur cluster binding"/>
    <property type="evidence" value="ECO:0007669"/>
    <property type="project" value="UniProtKB-UniRule"/>
</dbReference>
<keyword evidence="9 10" id="KW-0143">Chaperone</keyword>
<dbReference type="InterPro" id="IPR013785">
    <property type="entry name" value="Aldolase_TIM"/>
</dbReference>
<evidence type="ECO:0000256" key="4">
    <source>
        <dbReference type="ARBA" id="ARBA00022617"/>
    </source>
</evidence>
<keyword evidence="12" id="KW-0560">Oxidoreductase</keyword>
<evidence type="ECO:0000256" key="7">
    <source>
        <dbReference type="ARBA" id="ARBA00023004"/>
    </source>
</evidence>
<dbReference type="GO" id="GO:0004109">
    <property type="term" value="F:coproporphyrinogen oxidase activity"/>
    <property type="evidence" value="ECO:0007669"/>
    <property type="project" value="InterPro"/>
</dbReference>
<feature type="domain" description="Radical SAM core" evidence="11">
    <location>
        <begin position="1"/>
        <end position="221"/>
    </location>
</feature>
<dbReference type="EMBL" id="FIZP01000002">
    <property type="protein sequence ID" value="CZE47174.1"/>
    <property type="molecule type" value="Genomic_DNA"/>
</dbReference>
<comment type="similarity">
    <text evidence="2">Belongs to the anaerobic coproporphyrinogen-III oxidase family. HemW subfamily.</text>
</comment>
<gene>
    <name evidence="12" type="primary">hemZ_2</name>
    <name evidence="12" type="ORF">ERS672216_00752</name>
</gene>
<dbReference type="GO" id="GO:0006779">
    <property type="term" value="P:porphyrin-containing compound biosynthetic process"/>
    <property type="evidence" value="ECO:0007669"/>
    <property type="project" value="InterPro"/>
</dbReference>
<evidence type="ECO:0000313" key="13">
    <source>
        <dbReference type="Proteomes" id="UP000069632"/>
    </source>
</evidence>
<dbReference type="InterPro" id="IPR007197">
    <property type="entry name" value="rSAM"/>
</dbReference>
<keyword evidence="4 10" id="KW-0349">Heme</keyword>
<evidence type="ECO:0000256" key="9">
    <source>
        <dbReference type="ARBA" id="ARBA00023186"/>
    </source>
</evidence>
<sequence>MHIYIHIPFCTSKCPYCAFGSHTDKFNLVKKYFQALHFEIKDFLEKNSGEISTLFIGGGTPSSVNSHFYAEIFNLLKPHFSSQYEATTEANPNSATLAWLEAIREFGINRVSFGAQSFNEQKLKFLGRNHSAKDTFNAVKNAKIAGFDNINIDLIYSTKFDTKAMLEFELENIAKLSVPHISAYSLTLEENTPFSGKKSYKKDSIRLDEFLFSHLLELGFNQYEISNFSKNSFLCKHNLAYWEQKNYAGFGAYAVGFKDCARFYSPKSVEAYIKNPLLKTRESIDKNALRFEHIFLGARCKIGINAKFLNQNELKNAQTLAQNGKLKLENSIFYNPNFALADEIALFITSQI</sequence>
<evidence type="ECO:0000256" key="3">
    <source>
        <dbReference type="ARBA" id="ARBA00017228"/>
    </source>
</evidence>
<dbReference type="GO" id="GO:0046872">
    <property type="term" value="F:metal ion binding"/>
    <property type="evidence" value="ECO:0007669"/>
    <property type="project" value="UniProtKB-UniRule"/>
</dbReference>
<keyword evidence="6 10" id="KW-0479">Metal-binding</keyword>
<organism evidence="12 13">
    <name type="scientific">Campylobacter geochelonis</name>
    <dbReference type="NCBI Taxonomy" id="1780362"/>
    <lineage>
        <taxon>Bacteria</taxon>
        <taxon>Pseudomonadati</taxon>
        <taxon>Campylobacterota</taxon>
        <taxon>Epsilonproteobacteria</taxon>
        <taxon>Campylobacterales</taxon>
        <taxon>Campylobacteraceae</taxon>
        <taxon>Campylobacter</taxon>
    </lineage>
</organism>
<comment type="function">
    <text evidence="10">Probably acts as a heme chaperone, transferring heme to an unknown acceptor. Binds one molecule of heme per monomer, possibly covalently. Binds 1 [4Fe-4S] cluster. The cluster is coordinated with 3 cysteines and an exchangeable S-adenosyl-L-methionine.</text>
</comment>
<dbReference type="Gene3D" id="3.20.20.70">
    <property type="entry name" value="Aldolase class I"/>
    <property type="match status" value="1"/>
</dbReference>
<dbReference type="Proteomes" id="UP000069632">
    <property type="component" value="Unassembled WGS sequence"/>
</dbReference>
<dbReference type="SUPFAM" id="SSF102114">
    <property type="entry name" value="Radical SAM enzymes"/>
    <property type="match status" value="1"/>
</dbReference>
<keyword evidence="13" id="KW-1185">Reference proteome</keyword>
<accession>A0A128EE19</accession>
<dbReference type="PANTHER" id="PTHR13932:SF5">
    <property type="entry name" value="RADICAL S-ADENOSYL METHIONINE DOMAIN-CONTAINING PROTEIN 1, MITOCHONDRIAL"/>
    <property type="match status" value="1"/>
</dbReference>
<dbReference type="InterPro" id="IPR034505">
    <property type="entry name" value="Coproporphyrinogen-III_oxidase"/>
</dbReference>
<reference evidence="12 13" key="1">
    <citation type="submission" date="2016-02" db="EMBL/GenBank/DDBJ databases">
        <authorList>
            <consortium name="Pathogen Informatics"/>
        </authorList>
    </citation>
    <scope>NUCLEOTIDE SEQUENCE [LARGE SCALE GENOMIC DNA]</scope>
    <source>
        <strain evidence="12 13">RC20</strain>
    </source>
</reference>
<keyword evidence="10" id="KW-0963">Cytoplasm</keyword>
<comment type="subcellular location">
    <subcellularLocation>
        <location evidence="10">Cytoplasm</location>
    </subcellularLocation>
</comment>
<keyword evidence="8 10" id="KW-0411">Iron-sulfur</keyword>
<dbReference type="Pfam" id="PF04055">
    <property type="entry name" value="Radical_SAM"/>
    <property type="match status" value="1"/>
</dbReference>
<evidence type="ECO:0000256" key="6">
    <source>
        <dbReference type="ARBA" id="ARBA00022723"/>
    </source>
</evidence>
<dbReference type="RefSeq" id="WP_075540107.1">
    <property type="nucleotide sequence ID" value="NZ_CP053844.1"/>
</dbReference>
<name>A0A128EE19_9BACT</name>
<dbReference type="PANTHER" id="PTHR13932">
    <property type="entry name" value="COPROPORPHYRINIGEN III OXIDASE"/>
    <property type="match status" value="1"/>
</dbReference>
<evidence type="ECO:0000256" key="2">
    <source>
        <dbReference type="ARBA" id="ARBA00006100"/>
    </source>
</evidence>
<evidence type="ECO:0000313" key="12">
    <source>
        <dbReference type="EMBL" id="CZE47174.1"/>
    </source>
</evidence>